<feature type="transmembrane region" description="Helical" evidence="1">
    <location>
        <begin position="70"/>
        <end position="93"/>
    </location>
</feature>
<accession>A0A2A9MGB3</accession>
<sequence>MKSNLCKGAVAGQGVACPAALKSDDHQALSDGDGEQLFWTVLTRLHALGDELLEKFHDEKTKNVCVLGTYLVAVLGLAVTLTGLRMFSGLAYFKYYWSLKETAKPQTKLISLEPLPGNAVQTISVPAYWVGAQDFLTYSGDRASLPLKSEPADAPFETPEALANAHCMGRRLCSLVRHSLDDRGSREQQALSVTLTYKKYQFSNTYLSHYFIISAEKYPQLMMNAYTIYVKVDEEAPQVFGARPEHVESLRTLLEEIGAEQPDVHPDQPSECTLWPPGVEPKPQLPPMLLPPPTICPWEATTV</sequence>
<reference evidence="2 3" key="1">
    <citation type="submission" date="2017-09" db="EMBL/GenBank/DDBJ databases">
        <title>Genome sequencing of Besnoitia besnoiti strain Bb-Ger1.</title>
        <authorList>
            <person name="Schares G."/>
            <person name="Venepally P."/>
            <person name="Lorenzi H.A."/>
        </authorList>
    </citation>
    <scope>NUCLEOTIDE SEQUENCE [LARGE SCALE GENOMIC DNA]</scope>
    <source>
        <strain evidence="2 3">Bb-Ger1</strain>
    </source>
</reference>
<keyword evidence="1" id="KW-0812">Transmembrane</keyword>
<evidence type="ECO:0000313" key="2">
    <source>
        <dbReference type="EMBL" id="PFH34422.1"/>
    </source>
</evidence>
<keyword evidence="1" id="KW-1133">Transmembrane helix</keyword>
<keyword evidence="1" id="KW-0472">Membrane</keyword>
<keyword evidence="3" id="KW-1185">Reference proteome</keyword>
<dbReference type="VEuPathDB" id="ToxoDB:BESB_064530"/>
<evidence type="ECO:0000313" key="3">
    <source>
        <dbReference type="Proteomes" id="UP000224006"/>
    </source>
</evidence>
<dbReference type="KEGG" id="bbes:BESB_064530"/>
<protein>
    <submittedName>
        <fullName evidence="2">Uncharacterized protein</fullName>
    </submittedName>
</protein>
<proteinExistence type="predicted"/>
<dbReference type="Proteomes" id="UP000224006">
    <property type="component" value="Chromosome VI"/>
</dbReference>
<evidence type="ECO:0000256" key="1">
    <source>
        <dbReference type="SAM" id="Phobius"/>
    </source>
</evidence>
<organism evidence="2 3">
    <name type="scientific">Besnoitia besnoiti</name>
    <name type="common">Apicomplexan protozoan</name>
    <dbReference type="NCBI Taxonomy" id="94643"/>
    <lineage>
        <taxon>Eukaryota</taxon>
        <taxon>Sar</taxon>
        <taxon>Alveolata</taxon>
        <taxon>Apicomplexa</taxon>
        <taxon>Conoidasida</taxon>
        <taxon>Coccidia</taxon>
        <taxon>Eucoccidiorida</taxon>
        <taxon>Eimeriorina</taxon>
        <taxon>Sarcocystidae</taxon>
        <taxon>Besnoitia</taxon>
    </lineage>
</organism>
<dbReference type="AlphaFoldDB" id="A0A2A9MGB3"/>
<dbReference type="EMBL" id="NWUJ01000006">
    <property type="protein sequence ID" value="PFH34422.1"/>
    <property type="molecule type" value="Genomic_DNA"/>
</dbReference>
<comment type="caution">
    <text evidence="2">The sequence shown here is derived from an EMBL/GenBank/DDBJ whole genome shotgun (WGS) entry which is preliminary data.</text>
</comment>
<dbReference type="GeneID" id="40311381"/>
<gene>
    <name evidence="2" type="ORF">BESB_064530</name>
</gene>
<name>A0A2A9MGB3_BESBE</name>
<dbReference type="RefSeq" id="XP_029218431.1">
    <property type="nucleotide sequence ID" value="XM_029364848.1"/>
</dbReference>